<dbReference type="Proteomes" id="UP000230233">
    <property type="component" value="Chromosome V"/>
</dbReference>
<proteinExistence type="predicted"/>
<dbReference type="PANTHER" id="PTHR23015:SF4">
    <property type="entry name" value="DUF38 DOMAIN-CONTAINING PROTEIN-RELATED"/>
    <property type="match status" value="1"/>
</dbReference>
<comment type="caution">
    <text evidence="2">The sequence shown here is derived from an EMBL/GenBank/DDBJ whole genome shotgun (WGS) entry which is preliminary data.</text>
</comment>
<protein>
    <recommendedName>
        <fullName evidence="1">F-box domain-containing protein</fullName>
    </recommendedName>
</protein>
<dbReference type="EMBL" id="PDUG01000005">
    <property type="protein sequence ID" value="PIC29827.1"/>
    <property type="molecule type" value="Genomic_DNA"/>
</dbReference>
<evidence type="ECO:0000313" key="2">
    <source>
        <dbReference type="EMBL" id="PIC29827.1"/>
    </source>
</evidence>
<dbReference type="Pfam" id="PF01827">
    <property type="entry name" value="FTH"/>
    <property type="match status" value="1"/>
</dbReference>
<reference evidence="3" key="1">
    <citation type="submission" date="2017-10" db="EMBL/GenBank/DDBJ databases">
        <title>Rapid genome shrinkage in a self-fertile nematode reveals novel sperm competition proteins.</title>
        <authorList>
            <person name="Yin D."/>
            <person name="Schwarz E.M."/>
            <person name="Thomas C.G."/>
            <person name="Felde R.L."/>
            <person name="Korf I.F."/>
            <person name="Cutter A.D."/>
            <person name="Schartner C.M."/>
            <person name="Ralston E.J."/>
            <person name="Meyer B.J."/>
            <person name="Haag E.S."/>
        </authorList>
    </citation>
    <scope>NUCLEOTIDE SEQUENCE [LARGE SCALE GENOMIC DNA]</scope>
    <source>
        <strain evidence="3">JU1422</strain>
    </source>
</reference>
<evidence type="ECO:0000259" key="1">
    <source>
        <dbReference type="PROSITE" id="PS50181"/>
    </source>
</evidence>
<dbReference type="PROSITE" id="PS50181">
    <property type="entry name" value="FBOX"/>
    <property type="match status" value="1"/>
</dbReference>
<dbReference type="InterPro" id="IPR002900">
    <property type="entry name" value="DUF38/FTH_CAE_spp"/>
</dbReference>
<name>A0A2G5TRA1_9PELO</name>
<accession>A0A2G5TRA1</accession>
<dbReference type="SUPFAM" id="SSF81383">
    <property type="entry name" value="F-box domain"/>
    <property type="match status" value="1"/>
</dbReference>
<evidence type="ECO:0000313" key="3">
    <source>
        <dbReference type="Proteomes" id="UP000230233"/>
    </source>
</evidence>
<organism evidence="2 3">
    <name type="scientific">Caenorhabditis nigoni</name>
    <dbReference type="NCBI Taxonomy" id="1611254"/>
    <lineage>
        <taxon>Eukaryota</taxon>
        <taxon>Metazoa</taxon>
        <taxon>Ecdysozoa</taxon>
        <taxon>Nematoda</taxon>
        <taxon>Chromadorea</taxon>
        <taxon>Rhabditida</taxon>
        <taxon>Rhabditina</taxon>
        <taxon>Rhabditomorpha</taxon>
        <taxon>Rhabditoidea</taxon>
        <taxon>Rhabditidae</taxon>
        <taxon>Peloderinae</taxon>
        <taxon>Caenorhabditis</taxon>
    </lineage>
</organism>
<dbReference type="InterPro" id="IPR040161">
    <property type="entry name" value="FB224"/>
</dbReference>
<dbReference type="GO" id="GO:0045087">
    <property type="term" value="P:innate immune response"/>
    <property type="evidence" value="ECO:0007669"/>
    <property type="project" value="TreeGrafter"/>
</dbReference>
<dbReference type="InterPro" id="IPR036047">
    <property type="entry name" value="F-box-like_dom_sf"/>
</dbReference>
<sequence>MSSLSEMPGLVMEIIIGFLNFRSVLTLRQVCKDFLNFIDKLHNSKLPDSGFLKIEVILNKDICIVYDDPYRIRHEFIYSGSDNSRSFNGKTISLKNSNIVDVAILDLEQVLKFQKSTLIEFHCLDHQPTNGSTFLNFHIKLSNILERLNRKIKTKELSVTLGSQSGFMLILPFVDPEDLEQLNLRTMDNKMQIEIDEIVKTEQWKNAKKIHCNFYALNMTVEDISHLQRFNGKMPLISVRDLNFLKKTITSSSKFEYSWLDVKNFNEYEEISNIWGPPFYFGSASRWYFQMKNSEENILGIGILQDYNHFFFDKIKMREVPDGATIHDYNENQSVYAP</sequence>
<keyword evidence="3" id="KW-1185">Reference proteome</keyword>
<dbReference type="Pfam" id="PF00646">
    <property type="entry name" value="F-box"/>
    <property type="match status" value="1"/>
</dbReference>
<dbReference type="InterPro" id="IPR001810">
    <property type="entry name" value="F-box_dom"/>
</dbReference>
<feature type="domain" description="F-box" evidence="1">
    <location>
        <begin position="1"/>
        <end position="54"/>
    </location>
</feature>
<gene>
    <name evidence="2" type="primary">Cnig_chr_V.g21285</name>
    <name evidence="2" type="ORF">B9Z55_021285</name>
</gene>
<dbReference type="PANTHER" id="PTHR23015">
    <property type="entry name" value="UNCHARACTERIZED C.ELEGANS PROTEIN"/>
    <property type="match status" value="1"/>
</dbReference>
<dbReference type="AlphaFoldDB" id="A0A2G5TRA1"/>